<dbReference type="Pfam" id="PF14559">
    <property type="entry name" value="TPR_19"/>
    <property type="match status" value="1"/>
</dbReference>
<dbReference type="SUPFAM" id="SSF48452">
    <property type="entry name" value="TPR-like"/>
    <property type="match status" value="2"/>
</dbReference>
<comment type="caution">
    <text evidence="4">The sequence shown here is derived from an EMBL/GenBank/DDBJ whole genome shotgun (WGS) entry which is preliminary data.</text>
</comment>
<sequence>MKKIIIIIFIISLFLTLFSQENLAGDITDFSSDIIKNDIYLKVKIDDISIQYDLWVRTGDIQILKNIDLQIDELIKNYGELSELQYLKGIMYMYYYKDYDKALEYLKKSSDKNPKNAYTYFLMGNIYVQLNDYNKAFLELNKAIKLEPNNDTFIYLYALIYESIDENHFAIEYLNKALKINKNHEYYISRGNNYAHIGEYEKAILDYDEALNILNNMINNKGNLDKQDLYYRIMYKKATLFRYMYEEEKGLVLIDEIIKNIDKISNDYFQKIVYLEKVNLLYDLKRYDEGIEIYQNLLLDSKEYYFCALYAKLLYKINDPSESINILDKIEDLDEEYKLDFVSYLRGINFISLKEYKKALNEINKTNFNFDISYRDKNFLLKGLIYEALNEEKMALNYYKIYLEKIEDKDIKNRYELIKANKEVENIEVFIEDLYKQRKLLY</sequence>
<keyword evidence="1" id="KW-0677">Repeat</keyword>
<evidence type="ECO:0000313" key="5">
    <source>
        <dbReference type="Proteomes" id="UP000245921"/>
    </source>
</evidence>
<evidence type="ECO:0000313" key="4">
    <source>
        <dbReference type="EMBL" id="PWJ92120.1"/>
    </source>
</evidence>
<dbReference type="Proteomes" id="UP000245921">
    <property type="component" value="Unassembled WGS sequence"/>
</dbReference>
<dbReference type="EMBL" id="QGGI01000009">
    <property type="protein sequence ID" value="PWJ92120.1"/>
    <property type="molecule type" value="Genomic_DNA"/>
</dbReference>
<evidence type="ECO:0000256" key="2">
    <source>
        <dbReference type="ARBA" id="ARBA00022803"/>
    </source>
</evidence>
<keyword evidence="2 3" id="KW-0802">TPR repeat</keyword>
<feature type="repeat" description="TPR" evidence="3">
    <location>
        <begin position="117"/>
        <end position="150"/>
    </location>
</feature>
<feature type="repeat" description="TPR" evidence="3">
    <location>
        <begin position="184"/>
        <end position="217"/>
    </location>
</feature>
<dbReference type="PROSITE" id="PS50293">
    <property type="entry name" value="TPR_REGION"/>
    <property type="match status" value="1"/>
</dbReference>
<dbReference type="AlphaFoldDB" id="A0AA45C6H8"/>
<dbReference type="PANTHER" id="PTHR44858">
    <property type="entry name" value="TETRATRICOPEPTIDE REPEAT PROTEIN 6"/>
    <property type="match status" value="1"/>
</dbReference>
<name>A0AA45C6H8_9BACT</name>
<dbReference type="Gene3D" id="1.25.40.10">
    <property type="entry name" value="Tetratricopeptide repeat domain"/>
    <property type="match status" value="2"/>
</dbReference>
<dbReference type="Pfam" id="PF13181">
    <property type="entry name" value="TPR_8"/>
    <property type="match status" value="1"/>
</dbReference>
<gene>
    <name evidence="4" type="ORF">C7380_1093</name>
</gene>
<proteinExistence type="predicted"/>
<dbReference type="InterPro" id="IPR019734">
    <property type="entry name" value="TPR_rpt"/>
</dbReference>
<evidence type="ECO:0000256" key="1">
    <source>
        <dbReference type="ARBA" id="ARBA00022737"/>
    </source>
</evidence>
<accession>A0AA45C6H8</accession>
<dbReference type="RefSeq" id="WP_109604846.1">
    <property type="nucleotide sequence ID" value="NZ_QGGI01000009.1"/>
</dbReference>
<dbReference type="InterPro" id="IPR011990">
    <property type="entry name" value="TPR-like_helical_dom_sf"/>
</dbReference>
<dbReference type="SMART" id="SM00028">
    <property type="entry name" value="TPR"/>
    <property type="match status" value="4"/>
</dbReference>
<dbReference type="PANTHER" id="PTHR44858:SF1">
    <property type="entry name" value="UDP-N-ACETYLGLUCOSAMINE--PEPTIDE N-ACETYLGLUCOSAMINYLTRANSFERASE SPINDLY-RELATED"/>
    <property type="match status" value="1"/>
</dbReference>
<dbReference type="PROSITE" id="PS50005">
    <property type="entry name" value="TPR"/>
    <property type="match status" value="2"/>
</dbReference>
<dbReference type="InterPro" id="IPR050498">
    <property type="entry name" value="Ycf3"/>
</dbReference>
<reference evidence="4 5" key="1">
    <citation type="submission" date="2018-05" db="EMBL/GenBank/DDBJ databases">
        <title>Genomic Encyclopedia of Type Strains, Phase IV (KMG-IV): sequencing the most valuable type-strain genomes for metagenomic binning, comparative biology and taxonomic classification.</title>
        <authorList>
            <person name="Goeker M."/>
        </authorList>
    </citation>
    <scope>NUCLEOTIDE SEQUENCE [LARGE SCALE GENOMIC DNA]</scope>
    <source>
        <strain evidence="4 5">DSM 24906</strain>
    </source>
</reference>
<evidence type="ECO:0000256" key="3">
    <source>
        <dbReference type="PROSITE-ProRule" id="PRU00339"/>
    </source>
</evidence>
<organism evidence="4 5">
    <name type="scientific">Oceanotoga teriensis</name>
    <dbReference type="NCBI Taxonomy" id="515440"/>
    <lineage>
        <taxon>Bacteria</taxon>
        <taxon>Thermotogati</taxon>
        <taxon>Thermotogota</taxon>
        <taxon>Thermotogae</taxon>
        <taxon>Petrotogales</taxon>
        <taxon>Petrotogaceae</taxon>
        <taxon>Oceanotoga</taxon>
    </lineage>
</organism>
<protein>
    <submittedName>
        <fullName evidence="4">Tetratricopeptide repeat protein</fullName>
    </submittedName>
</protein>
<keyword evidence="5" id="KW-1185">Reference proteome</keyword>